<evidence type="ECO:0000256" key="6">
    <source>
        <dbReference type="ARBA" id="ARBA00022989"/>
    </source>
</evidence>
<organism evidence="12">
    <name type="scientific">Timema monikensis</name>
    <dbReference type="NCBI Taxonomy" id="170555"/>
    <lineage>
        <taxon>Eukaryota</taxon>
        <taxon>Metazoa</taxon>
        <taxon>Ecdysozoa</taxon>
        <taxon>Arthropoda</taxon>
        <taxon>Hexapoda</taxon>
        <taxon>Insecta</taxon>
        <taxon>Pterygota</taxon>
        <taxon>Neoptera</taxon>
        <taxon>Polyneoptera</taxon>
        <taxon>Phasmatodea</taxon>
        <taxon>Timematodea</taxon>
        <taxon>Timematoidea</taxon>
        <taxon>Timematidae</taxon>
        <taxon>Timema</taxon>
    </lineage>
</organism>
<dbReference type="PANTHER" id="PTHR11616:SF241">
    <property type="entry name" value="SODIUM- AND CHLORIDE-DEPENDENT GLYCINE TRANSPORTER 2"/>
    <property type="match status" value="1"/>
</dbReference>
<dbReference type="GO" id="GO:0005886">
    <property type="term" value="C:plasma membrane"/>
    <property type="evidence" value="ECO:0007669"/>
    <property type="project" value="TreeGrafter"/>
</dbReference>
<dbReference type="Pfam" id="PF00209">
    <property type="entry name" value="SNF"/>
    <property type="match status" value="1"/>
</dbReference>
<keyword evidence="5 10" id="KW-0769">Symport</keyword>
<comment type="similarity">
    <text evidence="2 10">Belongs to the sodium:neurotransmitter symporter (SNF) (TC 2.A.22) family.</text>
</comment>
<feature type="binding site" evidence="8">
    <location>
        <position position="30"/>
    </location>
    <ligand>
        <name>Na(+)</name>
        <dbReference type="ChEBI" id="CHEBI:29101"/>
        <label>1</label>
    </ligand>
</feature>
<feature type="transmembrane region" description="Helical" evidence="11">
    <location>
        <begin position="96"/>
        <end position="120"/>
    </location>
</feature>
<dbReference type="AlphaFoldDB" id="A0A7R9HST8"/>
<evidence type="ECO:0000256" key="9">
    <source>
        <dbReference type="PIRSR" id="PIRSR600175-2"/>
    </source>
</evidence>
<proteinExistence type="inferred from homology"/>
<protein>
    <recommendedName>
        <fullName evidence="10">Transporter</fullName>
    </recommendedName>
</protein>
<evidence type="ECO:0000256" key="8">
    <source>
        <dbReference type="PIRSR" id="PIRSR600175-1"/>
    </source>
</evidence>
<evidence type="ECO:0000256" key="3">
    <source>
        <dbReference type="ARBA" id="ARBA00022448"/>
    </source>
</evidence>
<dbReference type="PANTHER" id="PTHR11616">
    <property type="entry name" value="SODIUM/CHLORIDE DEPENDENT TRANSPORTER"/>
    <property type="match status" value="1"/>
</dbReference>
<evidence type="ECO:0000256" key="10">
    <source>
        <dbReference type="RuleBase" id="RU003732"/>
    </source>
</evidence>
<dbReference type="InterPro" id="IPR037272">
    <property type="entry name" value="SNS_sf"/>
</dbReference>
<accession>A0A7R9HST8</accession>
<feature type="transmembrane region" description="Helical" evidence="11">
    <location>
        <begin position="24"/>
        <end position="42"/>
    </location>
</feature>
<feature type="transmembrane region" description="Helical" evidence="11">
    <location>
        <begin position="54"/>
        <end position="75"/>
    </location>
</feature>
<evidence type="ECO:0000256" key="1">
    <source>
        <dbReference type="ARBA" id="ARBA00004141"/>
    </source>
</evidence>
<evidence type="ECO:0000256" key="7">
    <source>
        <dbReference type="ARBA" id="ARBA00023136"/>
    </source>
</evidence>
<comment type="subcellular location">
    <subcellularLocation>
        <location evidence="1">Membrane</location>
        <topology evidence="1">Multi-pass membrane protein</topology>
    </subcellularLocation>
</comment>
<sequence>MRQSSEQDVTSVPERGSWACKTEFLLSCLGYAIGIGNVWRFPYLCYRNGGGAFLVPYLLMLFLCGIPLFFMETVLGQFSSSGCLTVFKICPLFKGAGLAILAVNFICLTYYNVIVSYPLYFLAVSFQHKLPWEDCGNPWNTDMCYKLGTSQEDIQMSRPGQNLTNRIKTPADEFFHNKILEISDGISNPGTIVWPLLICVVISWVVVFLCIMKGVKSVGKVVYFTATFPFVILFVLLVRGLTLPGAMQGVLFYISPQWGQLTNLKVRV</sequence>
<keyword evidence="9" id="KW-1015">Disulfide bond</keyword>
<evidence type="ECO:0000256" key="4">
    <source>
        <dbReference type="ARBA" id="ARBA00022692"/>
    </source>
</evidence>
<keyword evidence="8" id="KW-0479">Metal-binding</keyword>
<evidence type="ECO:0000256" key="2">
    <source>
        <dbReference type="ARBA" id="ARBA00006459"/>
    </source>
</evidence>
<feature type="transmembrane region" description="Helical" evidence="11">
    <location>
        <begin position="192"/>
        <end position="212"/>
    </location>
</feature>
<feature type="binding site" evidence="8">
    <location>
        <position position="32"/>
    </location>
    <ligand>
        <name>Na(+)</name>
        <dbReference type="ChEBI" id="CHEBI:29101"/>
        <label>1</label>
    </ligand>
</feature>
<gene>
    <name evidence="12" type="ORF">TMSB3V08_LOCUS10313</name>
</gene>
<dbReference type="PROSITE" id="PS00754">
    <property type="entry name" value="NA_NEUROTRAN_SYMP_2"/>
    <property type="match status" value="1"/>
</dbReference>
<dbReference type="GO" id="GO:0046872">
    <property type="term" value="F:metal ion binding"/>
    <property type="evidence" value="ECO:0007669"/>
    <property type="project" value="UniProtKB-KW"/>
</dbReference>
<dbReference type="PROSITE" id="PS50267">
    <property type="entry name" value="NA_NEUROTRAN_SYMP_3"/>
    <property type="match status" value="1"/>
</dbReference>
<evidence type="ECO:0000256" key="11">
    <source>
        <dbReference type="SAM" id="Phobius"/>
    </source>
</evidence>
<keyword evidence="8" id="KW-0915">Sodium</keyword>
<keyword evidence="6 11" id="KW-1133">Transmembrane helix</keyword>
<keyword evidence="7 11" id="KW-0472">Membrane</keyword>
<feature type="binding site" evidence="8">
    <location>
        <position position="37"/>
    </location>
    <ligand>
        <name>Na(+)</name>
        <dbReference type="ChEBI" id="CHEBI:29101"/>
        <label>1</label>
    </ligand>
</feature>
<evidence type="ECO:0000313" key="12">
    <source>
        <dbReference type="EMBL" id="CAD7433643.1"/>
    </source>
</evidence>
<dbReference type="GO" id="GO:0089718">
    <property type="term" value="P:amino acid import across plasma membrane"/>
    <property type="evidence" value="ECO:0007669"/>
    <property type="project" value="TreeGrafter"/>
</dbReference>
<keyword evidence="4 10" id="KW-0812">Transmembrane</keyword>
<evidence type="ECO:0000256" key="5">
    <source>
        <dbReference type="ARBA" id="ARBA00022847"/>
    </source>
</evidence>
<name>A0A7R9HST8_9NEOP</name>
<dbReference type="InterPro" id="IPR000175">
    <property type="entry name" value="Na/ntran_symport"/>
</dbReference>
<keyword evidence="3 10" id="KW-0813">Transport</keyword>
<dbReference type="EMBL" id="OB796638">
    <property type="protein sequence ID" value="CAD7433643.1"/>
    <property type="molecule type" value="Genomic_DNA"/>
</dbReference>
<feature type="transmembrane region" description="Helical" evidence="11">
    <location>
        <begin position="221"/>
        <end position="241"/>
    </location>
</feature>
<dbReference type="SUPFAM" id="SSF161070">
    <property type="entry name" value="SNF-like"/>
    <property type="match status" value="1"/>
</dbReference>
<dbReference type="GO" id="GO:0005283">
    <property type="term" value="F:amino acid:sodium symporter activity"/>
    <property type="evidence" value="ECO:0007669"/>
    <property type="project" value="TreeGrafter"/>
</dbReference>
<reference evidence="12" key="1">
    <citation type="submission" date="2020-11" db="EMBL/GenBank/DDBJ databases">
        <authorList>
            <person name="Tran Van P."/>
        </authorList>
    </citation>
    <scope>NUCLEOTIDE SEQUENCE</scope>
</reference>
<dbReference type="PROSITE" id="PS00610">
    <property type="entry name" value="NA_NEUROTRAN_SYMP_1"/>
    <property type="match status" value="1"/>
</dbReference>
<dbReference type="PRINTS" id="PR00176">
    <property type="entry name" value="NANEUSMPORT"/>
</dbReference>
<feature type="disulfide bond" evidence="9">
    <location>
        <begin position="135"/>
        <end position="144"/>
    </location>
</feature>